<dbReference type="InterPro" id="IPR016166">
    <property type="entry name" value="FAD-bd_PCMH"/>
</dbReference>
<dbReference type="InterPro" id="IPR006094">
    <property type="entry name" value="Oxid_FAD_bind_N"/>
</dbReference>
<dbReference type="InterPro" id="IPR036318">
    <property type="entry name" value="FAD-bd_PCMH-like_sf"/>
</dbReference>
<accession>A0AA42BCG8</accession>
<dbReference type="GO" id="GO:0071949">
    <property type="term" value="F:FAD binding"/>
    <property type="evidence" value="ECO:0007669"/>
    <property type="project" value="InterPro"/>
</dbReference>
<evidence type="ECO:0000313" key="7">
    <source>
        <dbReference type="Proteomes" id="UP001165306"/>
    </source>
</evidence>
<keyword evidence="2" id="KW-0285">Flavoprotein</keyword>
<dbReference type="GO" id="GO:0016491">
    <property type="term" value="F:oxidoreductase activity"/>
    <property type="evidence" value="ECO:0007669"/>
    <property type="project" value="UniProtKB-KW"/>
</dbReference>
<dbReference type="PANTHER" id="PTHR11748">
    <property type="entry name" value="D-LACTATE DEHYDROGENASE"/>
    <property type="match status" value="1"/>
</dbReference>
<dbReference type="Pfam" id="PF02913">
    <property type="entry name" value="FAD-oxidase_C"/>
    <property type="match status" value="2"/>
</dbReference>
<dbReference type="InterPro" id="IPR016164">
    <property type="entry name" value="FAD-linked_Oxase-like_C"/>
</dbReference>
<evidence type="ECO:0000256" key="4">
    <source>
        <dbReference type="ARBA" id="ARBA00023002"/>
    </source>
</evidence>
<dbReference type="RefSeq" id="WP_284056538.1">
    <property type="nucleotide sequence ID" value="NZ_JAMSLR010000003.1"/>
</dbReference>
<feature type="domain" description="FAD-binding PCMH-type" evidence="5">
    <location>
        <begin position="28"/>
        <end position="208"/>
    </location>
</feature>
<dbReference type="PROSITE" id="PS51387">
    <property type="entry name" value="FAD_PCMH"/>
    <property type="match status" value="1"/>
</dbReference>
<dbReference type="InterPro" id="IPR004113">
    <property type="entry name" value="FAD-bd_oxidored_4_C"/>
</dbReference>
<dbReference type="Pfam" id="PF01565">
    <property type="entry name" value="FAD_binding_4"/>
    <property type="match status" value="1"/>
</dbReference>
<protein>
    <submittedName>
        <fullName evidence="6">FAD-binding oxidoreductase</fullName>
    </submittedName>
</protein>
<dbReference type="PANTHER" id="PTHR11748:SF103">
    <property type="entry name" value="GLYCOLATE OXIDASE SUBUNIT GLCE"/>
    <property type="match status" value="1"/>
</dbReference>
<proteinExistence type="predicted"/>
<evidence type="ECO:0000313" key="6">
    <source>
        <dbReference type="EMBL" id="MCM8748758.1"/>
    </source>
</evidence>
<dbReference type="Gene3D" id="3.30.465.10">
    <property type="match status" value="1"/>
</dbReference>
<dbReference type="Proteomes" id="UP001165306">
    <property type="component" value="Unassembled WGS sequence"/>
</dbReference>
<evidence type="ECO:0000256" key="2">
    <source>
        <dbReference type="ARBA" id="ARBA00022630"/>
    </source>
</evidence>
<dbReference type="InterPro" id="IPR016171">
    <property type="entry name" value="Vanillyl_alc_oxidase_C-sub2"/>
</dbReference>
<evidence type="ECO:0000259" key="5">
    <source>
        <dbReference type="PROSITE" id="PS51387"/>
    </source>
</evidence>
<dbReference type="EMBL" id="JAMSLR010000003">
    <property type="protein sequence ID" value="MCM8748758.1"/>
    <property type="molecule type" value="Genomic_DNA"/>
</dbReference>
<keyword evidence="4" id="KW-0560">Oxidoreductase</keyword>
<comment type="caution">
    <text evidence="6">The sequence shown here is derived from an EMBL/GenBank/DDBJ whole genome shotgun (WGS) entry which is preliminary data.</text>
</comment>
<dbReference type="SUPFAM" id="SSF55103">
    <property type="entry name" value="FAD-linked oxidases, C-terminal domain"/>
    <property type="match status" value="1"/>
</dbReference>
<organism evidence="6 7">
    <name type="scientific">Thermalbibacter longus</name>
    <dbReference type="NCBI Taxonomy" id="2951981"/>
    <lineage>
        <taxon>Bacteria</taxon>
        <taxon>Pseudomonadati</taxon>
        <taxon>Thermomicrobiota</taxon>
        <taxon>Thermomicrobia</taxon>
        <taxon>Thermomicrobiales</taxon>
        <taxon>Thermomicrobiaceae</taxon>
        <taxon>Thermalbibacter</taxon>
    </lineage>
</organism>
<dbReference type="AlphaFoldDB" id="A0AA42BCG8"/>
<reference evidence="6" key="1">
    <citation type="submission" date="2022-06" db="EMBL/GenBank/DDBJ databases">
        <title>CFH 74404 Thermomicrobiaceae sp.</title>
        <authorList>
            <person name="Ming H."/>
            <person name="Li W.-J."/>
            <person name="Zhao Z."/>
        </authorList>
    </citation>
    <scope>NUCLEOTIDE SEQUENCE</scope>
    <source>
        <strain evidence="6">CFH 74404</strain>
    </source>
</reference>
<dbReference type="InterPro" id="IPR016169">
    <property type="entry name" value="FAD-bd_PCMH_sub2"/>
</dbReference>
<evidence type="ECO:0000256" key="1">
    <source>
        <dbReference type="ARBA" id="ARBA00001974"/>
    </source>
</evidence>
<name>A0AA42BCG8_9BACT</name>
<keyword evidence="7" id="KW-1185">Reference proteome</keyword>
<keyword evidence="3" id="KW-0274">FAD</keyword>
<gene>
    <name evidence="6" type="ORF">NET02_06330</name>
</gene>
<sequence length="433" mass="45975">MSDRAVLQQALDRIATLGARQEPAAYEVDGLTPQLVVAPDSPAALQEILSLANEAGLATVPWGGGTQMGLGNLPRAFDLAIDLRKLNAIVQYEPDDLTVAVQAGCTLGELGAKLGAHGQMLPVDFPTADRTTIGGLVATGLSGPRRYGYGALRDLLIGITFALPSGQLSRGGGMVVKNVSGYDMMRLHYGALGSLGVIVQLNFKVIPKPRAERTVVAAYRRLSDAAEAALQVRFSQLAPTAIVLLDALSAQGVGLEMPGWVVSLRCEGPATAVQRQADRISEVVRPAADRVEVLEGHESERLWTEVGGSIGAGRLGRAIRVRIGQTPSELPRLAEEIDRARTGLVVELSRLLDIGSGLCYATLAAERDEDLQLAWQRLSGLGLHATLLTAPPGVKVDTDVFGRQPAGLAVMRALKETFDPNRILNPGRFIGRL</sequence>
<dbReference type="Gene3D" id="1.10.45.10">
    <property type="entry name" value="Vanillyl-alcohol Oxidase, Chain A, domain 4"/>
    <property type="match status" value="1"/>
</dbReference>
<comment type="cofactor">
    <cofactor evidence="1">
        <name>FAD</name>
        <dbReference type="ChEBI" id="CHEBI:57692"/>
    </cofactor>
</comment>
<dbReference type="SUPFAM" id="SSF56176">
    <property type="entry name" value="FAD-binding/transporter-associated domain-like"/>
    <property type="match status" value="1"/>
</dbReference>
<evidence type="ECO:0000256" key="3">
    <source>
        <dbReference type="ARBA" id="ARBA00022827"/>
    </source>
</evidence>